<name>A0A397SEA1_9GLOM</name>
<dbReference type="GO" id="GO:0004674">
    <property type="term" value="F:protein serine/threonine kinase activity"/>
    <property type="evidence" value="ECO:0007669"/>
    <property type="project" value="TreeGrafter"/>
</dbReference>
<dbReference type="GO" id="GO:0005524">
    <property type="term" value="F:ATP binding"/>
    <property type="evidence" value="ECO:0007669"/>
    <property type="project" value="UniProtKB-KW"/>
</dbReference>
<organism evidence="7 8">
    <name type="scientific">Glomus cerebriforme</name>
    <dbReference type="NCBI Taxonomy" id="658196"/>
    <lineage>
        <taxon>Eukaryota</taxon>
        <taxon>Fungi</taxon>
        <taxon>Fungi incertae sedis</taxon>
        <taxon>Mucoromycota</taxon>
        <taxon>Glomeromycotina</taxon>
        <taxon>Glomeromycetes</taxon>
        <taxon>Glomerales</taxon>
        <taxon>Glomeraceae</taxon>
        <taxon>Glomus</taxon>
    </lineage>
</organism>
<dbReference type="Proteomes" id="UP000265703">
    <property type="component" value="Unassembled WGS sequence"/>
</dbReference>
<dbReference type="InterPro" id="IPR000719">
    <property type="entry name" value="Prot_kinase_dom"/>
</dbReference>
<dbReference type="PROSITE" id="PS50011">
    <property type="entry name" value="PROTEIN_KINASE_DOM"/>
    <property type="match status" value="1"/>
</dbReference>
<evidence type="ECO:0000256" key="3">
    <source>
        <dbReference type="ARBA" id="ARBA00022777"/>
    </source>
</evidence>
<dbReference type="InterPro" id="IPR051681">
    <property type="entry name" value="Ser/Thr_Kinases-Pseudokinases"/>
</dbReference>
<keyword evidence="8" id="KW-1185">Reference proteome</keyword>
<keyword evidence="2" id="KW-0547">Nucleotide-binding</keyword>
<dbReference type="PANTHER" id="PTHR44329:SF288">
    <property type="entry name" value="MITOGEN-ACTIVATED PROTEIN KINASE KINASE KINASE 20"/>
    <property type="match status" value="1"/>
</dbReference>
<evidence type="ECO:0000256" key="1">
    <source>
        <dbReference type="ARBA" id="ARBA00022679"/>
    </source>
</evidence>
<evidence type="ECO:0000259" key="6">
    <source>
        <dbReference type="PROSITE" id="PS50011"/>
    </source>
</evidence>
<keyword evidence="1" id="KW-0808">Transferase</keyword>
<dbReference type="PANTHER" id="PTHR44329">
    <property type="entry name" value="SERINE/THREONINE-PROTEIN KINASE TNNI3K-RELATED"/>
    <property type="match status" value="1"/>
</dbReference>
<keyword evidence="3 7" id="KW-0418">Kinase</keyword>
<evidence type="ECO:0000256" key="2">
    <source>
        <dbReference type="ARBA" id="ARBA00022741"/>
    </source>
</evidence>
<keyword evidence="4" id="KW-0067">ATP-binding</keyword>
<protein>
    <submittedName>
        <fullName evidence="7">Kinase-like domain-containing protein</fullName>
    </submittedName>
</protein>
<dbReference type="Gene3D" id="1.10.510.10">
    <property type="entry name" value="Transferase(Phosphotransferase) domain 1"/>
    <property type="match status" value="1"/>
</dbReference>
<comment type="caution">
    <text evidence="7">The sequence shown here is derived from an EMBL/GenBank/DDBJ whole genome shotgun (WGS) entry which is preliminary data.</text>
</comment>
<accession>A0A397SEA1</accession>
<gene>
    <name evidence="7" type="ORF">C1645_832064</name>
</gene>
<evidence type="ECO:0000313" key="7">
    <source>
        <dbReference type="EMBL" id="RIA84570.1"/>
    </source>
</evidence>
<dbReference type="OrthoDB" id="2791079at2759"/>
<dbReference type="EMBL" id="QKYT01000483">
    <property type="protein sequence ID" value="RIA84570.1"/>
    <property type="molecule type" value="Genomic_DNA"/>
</dbReference>
<feature type="region of interest" description="Disordered" evidence="5">
    <location>
        <begin position="435"/>
        <end position="459"/>
    </location>
</feature>
<dbReference type="AlphaFoldDB" id="A0A397SEA1"/>
<evidence type="ECO:0000256" key="4">
    <source>
        <dbReference type="ARBA" id="ARBA00022840"/>
    </source>
</evidence>
<dbReference type="Pfam" id="PF07714">
    <property type="entry name" value="PK_Tyr_Ser-Thr"/>
    <property type="match status" value="1"/>
</dbReference>
<dbReference type="InterPro" id="IPR011009">
    <property type="entry name" value="Kinase-like_dom_sf"/>
</dbReference>
<feature type="compositionally biased region" description="Basic and acidic residues" evidence="5">
    <location>
        <begin position="436"/>
        <end position="455"/>
    </location>
</feature>
<sequence length="492" mass="56977">MAAANESTDASINYSVQGNLDKRFELRKQAILNDESITIDEKTEAIKKLIRGYNHYKILYNEGTKRLCENCSLECFAISYCEYCIQNYLKNNFSNWTSGNYDIDNLIQHCQMKTLSPDKIIEWIPFNNLQDVKYITKGGCSEIYLANWIDGPYTEWDSKEQQLKRNGPRKIILKKLENVESINRSWFEEAKSHLTLCNKYETLVQCYGLTQDLLNGDYMLVMFLMDTDLRKYLQHQRTLKEKLNAIRGIIRAIYDIHDNNAIHRDLHSGNILHVSIFWFISDFGFCGPADKPLNSIYGNLPYIAPEVIIGKKATFASDIYSIGILMWEISSGQPPFINYEHNYDLAMRIVNGMRPKIISGIPTECVKLMKQCWDADPLKRPNTGTLVKEFDKLFEELYNSIEFNTLDCNNSSQISQTNSNSKSYSPSTSKLYHFKNLPDPKNATEEQQEEFHSKPYDFTIPNVDEINDNSLKDQEELELSIDIEDITKDLKD</sequence>
<evidence type="ECO:0000256" key="5">
    <source>
        <dbReference type="SAM" id="MobiDB-lite"/>
    </source>
</evidence>
<evidence type="ECO:0000313" key="8">
    <source>
        <dbReference type="Proteomes" id="UP000265703"/>
    </source>
</evidence>
<proteinExistence type="predicted"/>
<dbReference type="SUPFAM" id="SSF56112">
    <property type="entry name" value="Protein kinase-like (PK-like)"/>
    <property type="match status" value="1"/>
</dbReference>
<feature type="domain" description="Protein kinase" evidence="6">
    <location>
        <begin position="129"/>
        <end position="394"/>
    </location>
</feature>
<dbReference type="Gene3D" id="1.10.10.1010">
    <property type="entry name" value="Intein homing endonuclease, domain IV"/>
    <property type="match status" value="1"/>
</dbReference>
<dbReference type="InterPro" id="IPR001245">
    <property type="entry name" value="Ser-Thr/Tyr_kinase_cat_dom"/>
</dbReference>
<reference evidence="7 8" key="1">
    <citation type="submission" date="2018-06" db="EMBL/GenBank/DDBJ databases">
        <title>Comparative genomics reveals the genomic features of Rhizophagus irregularis, R. cerebriforme, R. diaphanum and Gigaspora rosea, and their symbiotic lifestyle signature.</title>
        <authorList>
            <person name="Morin E."/>
            <person name="San Clemente H."/>
            <person name="Chen E.C.H."/>
            <person name="De La Providencia I."/>
            <person name="Hainaut M."/>
            <person name="Kuo A."/>
            <person name="Kohler A."/>
            <person name="Murat C."/>
            <person name="Tang N."/>
            <person name="Roy S."/>
            <person name="Loubradou J."/>
            <person name="Henrissat B."/>
            <person name="Grigoriev I.V."/>
            <person name="Corradi N."/>
            <person name="Roux C."/>
            <person name="Martin F.M."/>
        </authorList>
    </citation>
    <scope>NUCLEOTIDE SEQUENCE [LARGE SCALE GENOMIC DNA]</scope>
    <source>
        <strain evidence="7 8">DAOM 227022</strain>
    </source>
</reference>